<dbReference type="Pfam" id="PF03992">
    <property type="entry name" value="ABM"/>
    <property type="match status" value="1"/>
</dbReference>
<reference evidence="2" key="1">
    <citation type="submission" date="2016-05" db="EMBL/GenBank/DDBJ databases">
        <title>An unusual strategy for the anoxic biodegradation of phthalate.</title>
        <authorList>
            <person name="Mergelsberg M."/>
            <person name="Ebenau-Jehle C."/>
            <person name="Fischer S."/>
            <person name="Bruels T."/>
            <person name="Jehmlich N."/>
            <person name="van Bergen M."/>
            <person name="Boll M."/>
        </authorList>
    </citation>
    <scope>NUCLEOTIDE SEQUENCE</scope>
    <source>
        <strain evidence="2">3CB-1</strain>
    </source>
</reference>
<dbReference type="OrthoDB" id="1494254at2"/>
<dbReference type="PANTHER" id="PTHR40057">
    <property type="entry name" value="SLR1162 PROTEIN"/>
    <property type="match status" value="1"/>
</dbReference>
<dbReference type="PANTHER" id="PTHR40057:SF1">
    <property type="entry name" value="SLR1162 PROTEIN"/>
    <property type="match status" value="1"/>
</dbReference>
<dbReference type="SUPFAM" id="SSF54909">
    <property type="entry name" value="Dimeric alpha+beta barrel"/>
    <property type="match status" value="1"/>
</dbReference>
<dbReference type="Gene3D" id="3.30.70.100">
    <property type="match status" value="1"/>
</dbReference>
<dbReference type="EMBL" id="KX267662">
    <property type="protein sequence ID" value="ANN45960.1"/>
    <property type="molecule type" value="Genomic_DNA"/>
</dbReference>
<dbReference type="AlphaFoldDB" id="A0A193DUA6"/>
<protein>
    <recommendedName>
        <fullName evidence="1">ABM domain-containing protein</fullName>
    </recommendedName>
</protein>
<organism evidence="2">
    <name type="scientific">Thauera chlorobenzoica</name>
    <dbReference type="NCBI Taxonomy" id="96773"/>
    <lineage>
        <taxon>Bacteria</taxon>
        <taxon>Pseudomonadati</taxon>
        <taxon>Pseudomonadota</taxon>
        <taxon>Betaproteobacteria</taxon>
        <taxon>Rhodocyclales</taxon>
        <taxon>Zoogloeaceae</taxon>
        <taxon>Thauera</taxon>
    </lineage>
</organism>
<feature type="domain" description="ABM" evidence="1">
    <location>
        <begin position="13"/>
        <end position="86"/>
    </location>
</feature>
<dbReference type="InterPro" id="IPR007138">
    <property type="entry name" value="ABM_dom"/>
</dbReference>
<sequence length="192" mass="21019">MIAEGQAALKDPVTLMVTRVPKPGRELEWEVLMSGGLRAARQFPGNLGATVLKPTGAGERAYRIIVSFDSFASLRQWEDSAQRLELVRQLESVESAPVLIEQAVGLETWFQLPANAGSPQPMIPPPRHKMMIASALGVYLTITPLLMVLRPVLDHLPLYVATMVLVPIAVVLLTYIVMPSITPSGSEWLSPR</sequence>
<dbReference type="InterPro" id="IPR011008">
    <property type="entry name" value="Dimeric_a/b-barrel"/>
</dbReference>
<name>A0A193DUA6_9RHOO</name>
<accession>A0A193DUA6</accession>
<evidence type="ECO:0000313" key="2">
    <source>
        <dbReference type="EMBL" id="ANN45960.1"/>
    </source>
</evidence>
<evidence type="ECO:0000259" key="1">
    <source>
        <dbReference type="Pfam" id="PF03992"/>
    </source>
</evidence>
<proteinExistence type="predicted"/>
<dbReference type="InterPro" id="IPR038762">
    <property type="entry name" value="ABM_predict"/>
</dbReference>